<keyword evidence="3" id="KW-1185">Reference proteome</keyword>
<organism evidence="2 3">
    <name type="scientific">Forsythia ovata</name>
    <dbReference type="NCBI Taxonomy" id="205694"/>
    <lineage>
        <taxon>Eukaryota</taxon>
        <taxon>Viridiplantae</taxon>
        <taxon>Streptophyta</taxon>
        <taxon>Embryophyta</taxon>
        <taxon>Tracheophyta</taxon>
        <taxon>Spermatophyta</taxon>
        <taxon>Magnoliopsida</taxon>
        <taxon>eudicotyledons</taxon>
        <taxon>Gunneridae</taxon>
        <taxon>Pentapetalae</taxon>
        <taxon>asterids</taxon>
        <taxon>lamiids</taxon>
        <taxon>Lamiales</taxon>
        <taxon>Oleaceae</taxon>
        <taxon>Forsythieae</taxon>
        <taxon>Forsythia</taxon>
    </lineage>
</organism>
<accession>A0ABD1T9N2</accession>
<gene>
    <name evidence="2" type="ORF">Fot_33079</name>
</gene>
<dbReference type="Proteomes" id="UP001604277">
    <property type="component" value="Unassembled WGS sequence"/>
</dbReference>
<dbReference type="AlphaFoldDB" id="A0ABD1T9N2"/>
<proteinExistence type="predicted"/>
<sequence length="115" mass="12562">MTPSHQRGESNENTVGFEDARRPPGRCRLRFLRNLRSPELIAAASVKSAPNRSAALIGSASLKTAPNRWSPCPIVFDSCPRCASFMVIRASSLPLQSLVDGSGMALILFLHRIQE</sequence>
<evidence type="ECO:0000256" key="1">
    <source>
        <dbReference type="SAM" id="MobiDB-lite"/>
    </source>
</evidence>
<evidence type="ECO:0000313" key="2">
    <source>
        <dbReference type="EMBL" id="KAL2509432.1"/>
    </source>
</evidence>
<comment type="caution">
    <text evidence="2">The sequence shown here is derived from an EMBL/GenBank/DDBJ whole genome shotgun (WGS) entry which is preliminary data.</text>
</comment>
<feature type="compositionally biased region" description="Basic and acidic residues" evidence="1">
    <location>
        <begin position="1"/>
        <end position="10"/>
    </location>
</feature>
<protein>
    <submittedName>
        <fullName evidence="2">Uncharacterized protein</fullName>
    </submittedName>
</protein>
<dbReference type="EMBL" id="JBFOLJ010000009">
    <property type="protein sequence ID" value="KAL2509432.1"/>
    <property type="molecule type" value="Genomic_DNA"/>
</dbReference>
<name>A0ABD1T9N2_9LAMI</name>
<evidence type="ECO:0000313" key="3">
    <source>
        <dbReference type="Proteomes" id="UP001604277"/>
    </source>
</evidence>
<reference evidence="3" key="1">
    <citation type="submission" date="2024-07" db="EMBL/GenBank/DDBJ databases">
        <title>Two chromosome-level genome assemblies of Korean endemic species Abeliophyllum distichum and Forsythia ovata (Oleaceae).</title>
        <authorList>
            <person name="Jang H."/>
        </authorList>
    </citation>
    <scope>NUCLEOTIDE SEQUENCE [LARGE SCALE GENOMIC DNA]</scope>
</reference>
<feature type="region of interest" description="Disordered" evidence="1">
    <location>
        <begin position="1"/>
        <end position="22"/>
    </location>
</feature>